<reference evidence="10" key="1">
    <citation type="submission" date="2021-01" db="EMBL/GenBank/DDBJ databases">
        <title>Genomic Encyclopedia of Type Strains, Phase IV (KMG-IV): sequencing the most valuable type-strain genomes for metagenomic binning, comparative biology and taxonomic classification.</title>
        <authorList>
            <person name="Goeker M."/>
        </authorList>
    </citation>
    <scope>NUCLEOTIDE SEQUENCE</scope>
    <source>
        <strain evidence="10">DSM 23230</strain>
    </source>
</reference>
<comment type="similarity">
    <text evidence="1 6 7">Belongs to the EF-Ts family.</text>
</comment>
<dbReference type="Proteomes" id="UP000774000">
    <property type="component" value="Unassembled WGS sequence"/>
</dbReference>
<dbReference type="GO" id="GO:0005737">
    <property type="term" value="C:cytoplasm"/>
    <property type="evidence" value="ECO:0007669"/>
    <property type="project" value="UniProtKB-SubCell"/>
</dbReference>
<dbReference type="CDD" id="cd14275">
    <property type="entry name" value="UBA_EF-Ts"/>
    <property type="match status" value="1"/>
</dbReference>
<evidence type="ECO:0000256" key="7">
    <source>
        <dbReference type="RuleBase" id="RU000642"/>
    </source>
</evidence>
<keyword evidence="11" id="KW-1185">Reference proteome</keyword>
<evidence type="ECO:0000256" key="2">
    <source>
        <dbReference type="ARBA" id="ARBA00016956"/>
    </source>
</evidence>
<dbReference type="FunFam" id="1.10.8.10:FF:000001">
    <property type="entry name" value="Elongation factor Ts"/>
    <property type="match status" value="1"/>
</dbReference>
<evidence type="ECO:0000313" key="10">
    <source>
        <dbReference type="EMBL" id="MBM7555370.1"/>
    </source>
</evidence>
<dbReference type="HAMAP" id="MF_00050">
    <property type="entry name" value="EF_Ts"/>
    <property type="match status" value="1"/>
</dbReference>
<evidence type="ECO:0000313" key="11">
    <source>
        <dbReference type="Proteomes" id="UP000774000"/>
    </source>
</evidence>
<comment type="function">
    <text evidence="5 6 7">Associates with the EF-Tu.GDP complex and induces the exchange of GDP to GTP. It remains bound to the aminoacyl-tRNA.EF-Tu.GTP complex up to the GTP hydrolysis stage on the ribosome.</text>
</comment>
<dbReference type="GO" id="GO:0003746">
    <property type="term" value="F:translation elongation factor activity"/>
    <property type="evidence" value="ECO:0007669"/>
    <property type="project" value="UniProtKB-UniRule"/>
</dbReference>
<feature type="region of interest" description="Involved in Mg(2+) ion dislocation from EF-Tu" evidence="6">
    <location>
        <begin position="78"/>
        <end position="81"/>
    </location>
</feature>
<dbReference type="Gene3D" id="1.10.286.20">
    <property type="match status" value="1"/>
</dbReference>
<keyword evidence="6" id="KW-0963">Cytoplasm</keyword>
<dbReference type="Gene3D" id="3.30.479.20">
    <property type="entry name" value="Elongation factor Ts, dimerisation domain"/>
    <property type="match status" value="2"/>
</dbReference>
<gene>
    <name evidence="6" type="primary">tsf</name>
    <name evidence="10" type="ORF">JOC47_000194</name>
</gene>
<feature type="domain" description="Translation elongation factor EFTs/EF1B dimerisation" evidence="9">
    <location>
        <begin position="69"/>
        <end position="273"/>
    </location>
</feature>
<dbReference type="PROSITE" id="PS01126">
    <property type="entry name" value="EF_TS_1"/>
    <property type="match status" value="1"/>
</dbReference>
<evidence type="ECO:0000256" key="6">
    <source>
        <dbReference type="HAMAP-Rule" id="MF_00050"/>
    </source>
</evidence>
<dbReference type="InterPro" id="IPR009060">
    <property type="entry name" value="UBA-like_sf"/>
</dbReference>
<evidence type="ECO:0000259" key="9">
    <source>
        <dbReference type="Pfam" id="PF00889"/>
    </source>
</evidence>
<keyword evidence="3 6" id="KW-0251">Elongation factor</keyword>
<dbReference type="PROSITE" id="PS01127">
    <property type="entry name" value="EF_TS_2"/>
    <property type="match status" value="1"/>
</dbReference>
<evidence type="ECO:0000256" key="8">
    <source>
        <dbReference type="RuleBase" id="RU000643"/>
    </source>
</evidence>
<name>A0A938XQC5_9FIRM</name>
<sequence>MGISTADIKKLRERTSAGMLDCKEALTETDGDLEAAVDYLREKGMSSADKSDRVAAEGLVSVEKEDDTAVIVEINSETDFVAKNDEFKEVVNDVTDHILMEQPDSVDAALEQALKGDGEKVDQYLKEAITQIGEKITLRRFEILDKNAEQTLATYLHMGGQIGVAVLLEDADEELAKNVAMHIAAANPDYLDRDSVSEEEVEKEKKILRKQAEKEDKPEHIIDKIVNGRLDKFYQNNCLLEQEYIRDTDLTIKELIAEQDAEIVKFVRYEVGEGIEVEEEDFAEEVMNEVNK</sequence>
<proteinExistence type="inferred from homology"/>
<comment type="subcellular location">
    <subcellularLocation>
        <location evidence="6 8">Cytoplasm</location>
    </subcellularLocation>
</comment>
<dbReference type="InterPro" id="IPR014039">
    <property type="entry name" value="Transl_elong_EFTs/EF1B_dimer"/>
</dbReference>
<dbReference type="InterPro" id="IPR001816">
    <property type="entry name" value="Transl_elong_EFTs/EF1B"/>
</dbReference>
<dbReference type="Gene3D" id="1.10.8.10">
    <property type="entry name" value="DNA helicase RuvA subunit, C-terminal domain"/>
    <property type="match status" value="1"/>
</dbReference>
<evidence type="ECO:0000256" key="4">
    <source>
        <dbReference type="ARBA" id="ARBA00022917"/>
    </source>
</evidence>
<keyword evidence="4 6" id="KW-0648">Protein biosynthesis</keyword>
<dbReference type="RefSeq" id="WP_204700088.1">
    <property type="nucleotide sequence ID" value="NZ_JAFBDQ010000001.1"/>
</dbReference>
<dbReference type="FunFam" id="1.10.286.20:FF:000001">
    <property type="entry name" value="Elongation factor Ts"/>
    <property type="match status" value="1"/>
</dbReference>
<evidence type="ECO:0000256" key="1">
    <source>
        <dbReference type="ARBA" id="ARBA00005532"/>
    </source>
</evidence>
<protein>
    <recommendedName>
        <fullName evidence="2 6">Elongation factor Ts</fullName>
        <shortName evidence="6">EF-Ts</shortName>
    </recommendedName>
</protein>
<comment type="caution">
    <text evidence="10">The sequence shown here is derived from an EMBL/GenBank/DDBJ whole genome shotgun (WGS) entry which is preliminary data.</text>
</comment>
<dbReference type="InterPro" id="IPR036402">
    <property type="entry name" value="EF-Ts_dimer_sf"/>
</dbReference>
<dbReference type="SUPFAM" id="SSF46934">
    <property type="entry name" value="UBA-like"/>
    <property type="match status" value="1"/>
</dbReference>
<dbReference type="Pfam" id="PF00889">
    <property type="entry name" value="EF_TS"/>
    <property type="match status" value="1"/>
</dbReference>
<organism evidence="10 11">
    <name type="scientific">Halanaerobacter jeridensis</name>
    <dbReference type="NCBI Taxonomy" id="706427"/>
    <lineage>
        <taxon>Bacteria</taxon>
        <taxon>Bacillati</taxon>
        <taxon>Bacillota</taxon>
        <taxon>Clostridia</taxon>
        <taxon>Halanaerobiales</taxon>
        <taxon>Halobacteroidaceae</taxon>
        <taxon>Halanaerobacter</taxon>
    </lineage>
</organism>
<dbReference type="SUPFAM" id="SSF54713">
    <property type="entry name" value="Elongation factor Ts (EF-Ts), dimerisation domain"/>
    <property type="match status" value="2"/>
</dbReference>
<evidence type="ECO:0000256" key="3">
    <source>
        <dbReference type="ARBA" id="ARBA00022768"/>
    </source>
</evidence>
<evidence type="ECO:0000256" key="5">
    <source>
        <dbReference type="ARBA" id="ARBA00025453"/>
    </source>
</evidence>
<dbReference type="PANTHER" id="PTHR11741">
    <property type="entry name" value="ELONGATION FACTOR TS"/>
    <property type="match status" value="1"/>
</dbReference>
<dbReference type="AlphaFoldDB" id="A0A938XQC5"/>
<accession>A0A938XQC5</accession>
<dbReference type="PANTHER" id="PTHR11741:SF0">
    <property type="entry name" value="ELONGATION FACTOR TS, MITOCHONDRIAL"/>
    <property type="match status" value="1"/>
</dbReference>
<dbReference type="NCBIfam" id="TIGR00116">
    <property type="entry name" value="tsf"/>
    <property type="match status" value="1"/>
</dbReference>
<dbReference type="EMBL" id="JAFBDQ010000001">
    <property type="protein sequence ID" value="MBM7555370.1"/>
    <property type="molecule type" value="Genomic_DNA"/>
</dbReference>
<dbReference type="InterPro" id="IPR018101">
    <property type="entry name" value="Transl_elong_Ts_CS"/>
</dbReference>